<reference evidence="1" key="1">
    <citation type="submission" date="2020-10" db="EMBL/GenBank/DDBJ databases">
        <authorList>
            <person name="Hahn C.J."/>
            <person name="Laso-Perez R."/>
            <person name="Vulcano F."/>
            <person name="Vaziourakis K.-M."/>
            <person name="Stokke R."/>
            <person name="Steen I.H."/>
            <person name="Teske A."/>
            <person name="Boetius A."/>
            <person name="Liebeke M."/>
            <person name="Amann R."/>
            <person name="Knittel K."/>
        </authorList>
    </citation>
    <scope>NUCLEOTIDE SEQUENCE</scope>
    <source>
        <strain evidence="1">Gfbio:e3339647-f889-4370-9287-4fb5cb688e4c:AG392J18_GoMArc1</strain>
    </source>
</reference>
<organism evidence="1 2">
    <name type="scientific">Candidatus Argoarchaeum ethanivorans</name>
    <dbReference type="NCBI Taxonomy" id="2608793"/>
    <lineage>
        <taxon>Archaea</taxon>
        <taxon>Methanobacteriati</taxon>
        <taxon>Methanobacteriota</taxon>
        <taxon>Stenosarchaea group</taxon>
        <taxon>Methanomicrobia</taxon>
        <taxon>Methanosarcinales</taxon>
        <taxon>Methanosarcinales incertae sedis</taxon>
        <taxon>GOM Arc I cluster</taxon>
        <taxon>Candidatus Argoarchaeum</taxon>
    </lineage>
</organism>
<evidence type="ECO:0000313" key="2">
    <source>
        <dbReference type="Proteomes" id="UP000612009"/>
    </source>
</evidence>
<name>A0A811TD02_9EURY</name>
<comment type="caution">
    <text evidence="1">The sequence shown here is derived from an EMBL/GenBank/DDBJ whole genome shotgun (WGS) entry which is preliminary data.</text>
</comment>
<accession>A0A811TD02</accession>
<evidence type="ECO:0000313" key="1">
    <source>
        <dbReference type="EMBL" id="CAD6493542.1"/>
    </source>
</evidence>
<evidence type="ECO:0008006" key="3">
    <source>
        <dbReference type="Google" id="ProtNLM"/>
    </source>
</evidence>
<protein>
    <recommendedName>
        <fullName evidence="3">DUF4145 domain-containing protein</fullName>
    </recommendedName>
</protein>
<gene>
    <name evidence="1" type="ORF">LAKADJCE_00536</name>
</gene>
<sequence length="77" mass="9127">MRCDKNEPKLKYPKNAAISKLNNILKDSNLLDISDWRKIQYLGDIRNKCNHDKKVEPKKEEVADLILKVKEMIHCYK</sequence>
<dbReference type="AlphaFoldDB" id="A0A811TD02"/>
<dbReference type="Proteomes" id="UP000612009">
    <property type="component" value="Unassembled WGS sequence"/>
</dbReference>
<dbReference type="EMBL" id="CAJHIR010000028">
    <property type="protein sequence ID" value="CAD6493542.1"/>
    <property type="molecule type" value="Genomic_DNA"/>
</dbReference>
<proteinExistence type="predicted"/>